<gene>
    <name evidence="2" type="ORF">K432DRAFT_180757</name>
</gene>
<keyword evidence="3" id="KW-1185">Reference proteome</keyword>
<accession>A0A8E2E0D0</accession>
<evidence type="ECO:0000256" key="1">
    <source>
        <dbReference type="SAM" id="SignalP"/>
    </source>
</evidence>
<protein>
    <submittedName>
        <fullName evidence="2">Uncharacterized protein</fullName>
    </submittedName>
</protein>
<keyword evidence="1" id="KW-0732">Signal</keyword>
<dbReference type="PROSITE" id="PS51257">
    <property type="entry name" value="PROKAR_LIPOPROTEIN"/>
    <property type="match status" value="1"/>
</dbReference>
<proteinExistence type="predicted"/>
<evidence type="ECO:0000313" key="3">
    <source>
        <dbReference type="Proteomes" id="UP000250266"/>
    </source>
</evidence>
<dbReference type="EMBL" id="KV745368">
    <property type="protein sequence ID" value="OCK75070.1"/>
    <property type="molecule type" value="Genomic_DNA"/>
</dbReference>
<dbReference type="Proteomes" id="UP000250266">
    <property type="component" value="Unassembled WGS sequence"/>
</dbReference>
<dbReference type="AlphaFoldDB" id="A0A8E2E0D0"/>
<feature type="signal peptide" evidence="1">
    <location>
        <begin position="1"/>
        <end position="17"/>
    </location>
</feature>
<reference evidence="2 3" key="1">
    <citation type="journal article" date="2016" name="Nat. Commun.">
        <title>Ectomycorrhizal ecology is imprinted in the genome of the dominant symbiotic fungus Cenococcum geophilum.</title>
        <authorList>
            <consortium name="DOE Joint Genome Institute"/>
            <person name="Peter M."/>
            <person name="Kohler A."/>
            <person name="Ohm R.A."/>
            <person name="Kuo A."/>
            <person name="Krutzmann J."/>
            <person name="Morin E."/>
            <person name="Arend M."/>
            <person name="Barry K.W."/>
            <person name="Binder M."/>
            <person name="Choi C."/>
            <person name="Clum A."/>
            <person name="Copeland A."/>
            <person name="Grisel N."/>
            <person name="Haridas S."/>
            <person name="Kipfer T."/>
            <person name="LaButti K."/>
            <person name="Lindquist E."/>
            <person name="Lipzen A."/>
            <person name="Maire R."/>
            <person name="Meier B."/>
            <person name="Mihaltcheva S."/>
            <person name="Molinier V."/>
            <person name="Murat C."/>
            <person name="Poggeler S."/>
            <person name="Quandt C.A."/>
            <person name="Sperisen C."/>
            <person name="Tritt A."/>
            <person name="Tisserant E."/>
            <person name="Crous P.W."/>
            <person name="Henrissat B."/>
            <person name="Nehls U."/>
            <person name="Egli S."/>
            <person name="Spatafora J.W."/>
            <person name="Grigoriev I.V."/>
            <person name="Martin F.M."/>
        </authorList>
    </citation>
    <scope>NUCLEOTIDE SEQUENCE [LARGE SCALE GENOMIC DNA]</scope>
    <source>
        <strain evidence="2 3">CBS 459.81</strain>
    </source>
</reference>
<organism evidence="2 3">
    <name type="scientific">Lepidopterella palustris CBS 459.81</name>
    <dbReference type="NCBI Taxonomy" id="1314670"/>
    <lineage>
        <taxon>Eukaryota</taxon>
        <taxon>Fungi</taxon>
        <taxon>Dikarya</taxon>
        <taxon>Ascomycota</taxon>
        <taxon>Pezizomycotina</taxon>
        <taxon>Dothideomycetes</taxon>
        <taxon>Pleosporomycetidae</taxon>
        <taxon>Mytilinidiales</taxon>
        <taxon>Argynnaceae</taxon>
        <taxon>Lepidopterella</taxon>
    </lineage>
</organism>
<evidence type="ECO:0000313" key="2">
    <source>
        <dbReference type="EMBL" id="OCK75070.1"/>
    </source>
</evidence>
<name>A0A8E2E0D0_9PEZI</name>
<sequence>MLKFIKLLVVLVCGEEGADRIGSPALSSTQSCLESAVSLNMLEVGPTLVLLIGIWISDPVCLATYQNFRLLVRAPVMLLLYRQLGVN</sequence>
<feature type="chain" id="PRO_5034540201" evidence="1">
    <location>
        <begin position="18"/>
        <end position="87"/>
    </location>
</feature>